<dbReference type="PANTHER" id="PTHR43553:SF24">
    <property type="entry name" value="ENERGY-COUPLING FACTOR TRANSPORTER ATP-BINDING PROTEIN ECFA1"/>
    <property type="match status" value="1"/>
</dbReference>
<dbReference type="InterPro" id="IPR003339">
    <property type="entry name" value="ABC/ECF_trnsptr_transmembrane"/>
</dbReference>
<feature type="transmembrane region" description="Helical" evidence="10">
    <location>
        <begin position="738"/>
        <end position="756"/>
    </location>
</feature>
<feature type="region of interest" description="Disordered" evidence="9">
    <location>
        <begin position="583"/>
        <end position="618"/>
    </location>
</feature>
<evidence type="ECO:0000256" key="5">
    <source>
        <dbReference type="ARBA" id="ARBA00022741"/>
    </source>
</evidence>
<feature type="compositionally biased region" description="Basic and acidic residues" evidence="9">
    <location>
        <begin position="392"/>
        <end position="406"/>
    </location>
</feature>
<keyword evidence="4 10" id="KW-0812">Transmembrane</keyword>
<dbReference type="InterPro" id="IPR003593">
    <property type="entry name" value="AAA+_ATPase"/>
</dbReference>
<dbReference type="CDD" id="cd03225">
    <property type="entry name" value="ABC_cobalt_CbiO_domain1"/>
    <property type="match status" value="2"/>
</dbReference>
<keyword evidence="7 10" id="KW-1133">Transmembrane helix</keyword>
<dbReference type="EMBL" id="VYSG01000002">
    <property type="protein sequence ID" value="NEG70211.1"/>
    <property type="molecule type" value="Genomic_DNA"/>
</dbReference>
<gene>
    <name evidence="12" type="ORF">F6S87_06325</name>
</gene>
<feature type="transmembrane region" description="Helical" evidence="10">
    <location>
        <begin position="698"/>
        <end position="718"/>
    </location>
</feature>
<organism evidence="12 13">
    <name type="scientific">Bifidobacterium choloepi</name>
    <dbReference type="NCBI Taxonomy" id="2614131"/>
    <lineage>
        <taxon>Bacteria</taxon>
        <taxon>Bacillati</taxon>
        <taxon>Actinomycetota</taxon>
        <taxon>Actinomycetes</taxon>
        <taxon>Bifidobacteriales</taxon>
        <taxon>Bifidobacteriaceae</taxon>
        <taxon>Bifidobacterium</taxon>
    </lineage>
</organism>
<keyword evidence="5" id="KW-0547">Nucleotide-binding</keyword>
<evidence type="ECO:0000259" key="11">
    <source>
        <dbReference type="PROSITE" id="PS50893"/>
    </source>
</evidence>
<dbReference type="InterPro" id="IPR017871">
    <property type="entry name" value="ABC_transporter-like_CS"/>
</dbReference>
<dbReference type="InterPro" id="IPR027417">
    <property type="entry name" value="P-loop_NTPase"/>
</dbReference>
<evidence type="ECO:0000313" key="13">
    <source>
        <dbReference type="Proteomes" id="UP000469292"/>
    </source>
</evidence>
<evidence type="ECO:0000256" key="3">
    <source>
        <dbReference type="ARBA" id="ARBA00022448"/>
    </source>
</evidence>
<sequence length="893" mass="95679">MKAVNDPSPTTDGPAGDDVIALDDVRFSYDGGATWALDGITLRVRRGERCCLVGANGSGKSTLSRLMAALAAPDGGTVRLAGRTVFSDADGARPDAYRQARRLIGAVFQNPADQIVTTTVEDDVAFGPENLAVPAGEIGERIRRSLADVSMGDARRADPTNLSGGQQQRVAIAGQLAMDSRTLVLDEPTAMLDPDARLEVLATLDRLQEHGVTIVLVTHHDDEIRPTDHVVRLDHGHVVFDGTGADPCPVAGAGDPAVRAPEDTGAPVTTPLDEGSPFDDAPAPAVRFRHVTFGYPDAEIPAIDDVSVTIRRGETVALIGHNGSGKTTFARLLAGLETPQHGEIAVDGLVVAAPRRSPLAALRRTASAGLAADNDEPYGNDWPKGTAAMSPRDSEVADAADREWLRRAPSRRAGRRERRELHRRVGYVMQHPERQLFADTVADDVAFGPKSWGLSGDDVHARVVEALELAGILDLADRRPGELSGGQRRLAAIAGVLACRPSVLVMDEPTAGLDAAARRRIHDVIRQLKLQGVTVLLVTHAMDEVSELADRIVLFGAPPRSFAVTPDKPARKTRLRGRLQQVNRRHLEGANSQRHWQERRARAAALANGQPDPAPAAVRQAAPSFDRVAAASSQESSTNERFSWVSSLDPRVKALGFLVLMFSAFAMSSWWAVLVGAVVAVGLVAASRIRPSRLLRQVHAFLALFLVMGLLNVFVVRSGTPLWTIGRFAITDDGVDTALLYMARFSIVIVLGAVMLETTTPTALTDAFGSLLSPLRALHVHAQEIALVLSLALRFLPTLGAEAKAIVEAQGCRGGSVDSGSPCRRMRAMCAVVVPMFAAALRHADNLSLALDARCYEEGLDRTHWRRYHVGPRDVAFAGIVAAQIVAIVLLQL</sequence>
<dbReference type="InterPro" id="IPR003439">
    <property type="entry name" value="ABC_transporter-like_ATP-bd"/>
</dbReference>
<evidence type="ECO:0000256" key="9">
    <source>
        <dbReference type="SAM" id="MobiDB-lite"/>
    </source>
</evidence>
<reference evidence="12 13" key="1">
    <citation type="submission" date="2019-09" db="EMBL/GenBank/DDBJ databases">
        <title>Phylogenetic characterization of a novel taxon of the genus Bifidobacterium: Bifidobacterium choloepi sp. nov.</title>
        <authorList>
            <person name="Modesto M."/>
            <person name="Satti M."/>
        </authorList>
    </citation>
    <scope>NUCLEOTIDE SEQUENCE [LARGE SCALE GENOMIC DNA]</scope>
    <source>
        <strain evidence="12 13">BRDM6</strain>
    </source>
</reference>
<dbReference type="PROSITE" id="PS50893">
    <property type="entry name" value="ABC_TRANSPORTER_2"/>
    <property type="match status" value="2"/>
</dbReference>
<name>A0A6I5N8Q2_9BIFI</name>
<evidence type="ECO:0000313" key="12">
    <source>
        <dbReference type="EMBL" id="NEG70211.1"/>
    </source>
</evidence>
<evidence type="ECO:0000256" key="6">
    <source>
        <dbReference type="ARBA" id="ARBA00022840"/>
    </source>
</evidence>
<accession>A0A6I5N8Q2</accession>
<dbReference type="PROSITE" id="PS00211">
    <property type="entry name" value="ABC_TRANSPORTER_1"/>
    <property type="match status" value="2"/>
</dbReference>
<evidence type="ECO:0000256" key="2">
    <source>
        <dbReference type="ARBA" id="ARBA00005417"/>
    </source>
</evidence>
<proteinExistence type="inferred from homology"/>
<dbReference type="CDD" id="cd16914">
    <property type="entry name" value="EcfT"/>
    <property type="match status" value="1"/>
</dbReference>
<dbReference type="Gene3D" id="3.40.50.300">
    <property type="entry name" value="P-loop containing nucleotide triphosphate hydrolases"/>
    <property type="match status" value="2"/>
</dbReference>
<dbReference type="AlphaFoldDB" id="A0A6I5N8Q2"/>
<dbReference type="GO" id="GO:0042626">
    <property type="term" value="F:ATPase-coupled transmembrane transporter activity"/>
    <property type="evidence" value="ECO:0007669"/>
    <property type="project" value="TreeGrafter"/>
</dbReference>
<dbReference type="SMART" id="SM00382">
    <property type="entry name" value="AAA"/>
    <property type="match status" value="2"/>
</dbReference>
<evidence type="ECO:0000256" key="4">
    <source>
        <dbReference type="ARBA" id="ARBA00022692"/>
    </source>
</evidence>
<keyword evidence="6 12" id="KW-0067">ATP-binding</keyword>
<protein>
    <submittedName>
        <fullName evidence="12">ATP-binding cassette domain-containing protein</fullName>
    </submittedName>
</protein>
<comment type="similarity">
    <text evidence="2">Belongs to the ABC transporter superfamily.</text>
</comment>
<dbReference type="PANTHER" id="PTHR43553">
    <property type="entry name" value="HEAVY METAL TRANSPORTER"/>
    <property type="match status" value="1"/>
</dbReference>
<dbReference type="GO" id="GO:0016887">
    <property type="term" value="F:ATP hydrolysis activity"/>
    <property type="evidence" value="ECO:0007669"/>
    <property type="project" value="InterPro"/>
</dbReference>
<dbReference type="Pfam" id="PF02361">
    <property type="entry name" value="CbiQ"/>
    <property type="match status" value="1"/>
</dbReference>
<feature type="transmembrane region" description="Helical" evidence="10">
    <location>
        <begin position="875"/>
        <end position="892"/>
    </location>
</feature>
<dbReference type="GO" id="GO:0005524">
    <property type="term" value="F:ATP binding"/>
    <property type="evidence" value="ECO:0007669"/>
    <property type="project" value="UniProtKB-KW"/>
</dbReference>
<feature type="region of interest" description="Disordered" evidence="9">
    <location>
        <begin position="372"/>
        <end position="418"/>
    </location>
</feature>
<dbReference type="SUPFAM" id="SSF52540">
    <property type="entry name" value="P-loop containing nucleoside triphosphate hydrolases"/>
    <property type="match status" value="2"/>
</dbReference>
<feature type="domain" description="ABC transporter" evidence="11">
    <location>
        <begin position="20"/>
        <end position="260"/>
    </location>
</feature>
<evidence type="ECO:0000256" key="1">
    <source>
        <dbReference type="ARBA" id="ARBA00004141"/>
    </source>
</evidence>
<dbReference type="NCBIfam" id="NF010167">
    <property type="entry name" value="PRK13648.1"/>
    <property type="match status" value="3"/>
</dbReference>
<dbReference type="Proteomes" id="UP000469292">
    <property type="component" value="Unassembled WGS sequence"/>
</dbReference>
<feature type="compositionally biased region" description="Basic residues" evidence="9">
    <location>
        <begin position="408"/>
        <end position="418"/>
    </location>
</feature>
<comment type="caution">
    <text evidence="12">The sequence shown here is derived from an EMBL/GenBank/DDBJ whole genome shotgun (WGS) entry which is preliminary data.</text>
</comment>
<keyword evidence="13" id="KW-1185">Reference proteome</keyword>
<evidence type="ECO:0000256" key="10">
    <source>
        <dbReference type="SAM" id="Phobius"/>
    </source>
</evidence>
<keyword evidence="3" id="KW-0813">Transport</keyword>
<dbReference type="GO" id="GO:0043190">
    <property type="term" value="C:ATP-binding cassette (ABC) transporter complex"/>
    <property type="evidence" value="ECO:0007669"/>
    <property type="project" value="TreeGrafter"/>
</dbReference>
<comment type="subcellular location">
    <subcellularLocation>
        <location evidence="1">Membrane</location>
        <topology evidence="1">Multi-pass membrane protein</topology>
    </subcellularLocation>
</comment>
<feature type="transmembrane region" description="Helical" evidence="10">
    <location>
        <begin position="655"/>
        <end position="686"/>
    </location>
</feature>
<evidence type="ECO:0000256" key="8">
    <source>
        <dbReference type="ARBA" id="ARBA00023136"/>
    </source>
</evidence>
<keyword evidence="8 10" id="KW-0472">Membrane</keyword>
<evidence type="ECO:0000256" key="7">
    <source>
        <dbReference type="ARBA" id="ARBA00022989"/>
    </source>
</evidence>
<dbReference type="Pfam" id="PF00005">
    <property type="entry name" value="ABC_tran"/>
    <property type="match status" value="3"/>
</dbReference>
<dbReference type="InterPro" id="IPR015856">
    <property type="entry name" value="ABC_transpr_CbiO/EcfA_su"/>
</dbReference>
<dbReference type="InterPro" id="IPR050095">
    <property type="entry name" value="ECF_ABC_transporter_ATP-bd"/>
</dbReference>
<feature type="domain" description="ABC transporter" evidence="11">
    <location>
        <begin position="286"/>
        <end position="582"/>
    </location>
</feature>